<dbReference type="RefSeq" id="WP_284187943.1">
    <property type="nucleotide sequence ID" value="NZ_BSPX01000029.1"/>
</dbReference>
<dbReference type="Pfam" id="PF00145">
    <property type="entry name" value="DNA_methylase"/>
    <property type="match status" value="1"/>
</dbReference>
<dbReference type="InterPro" id="IPR050390">
    <property type="entry name" value="C5-Methyltransferase"/>
</dbReference>
<evidence type="ECO:0000256" key="6">
    <source>
        <dbReference type="ARBA" id="ARBA00047422"/>
    </source>
</evidence>
<comment type="similarity">
    <text evidence="7">Belongs to the class I-like SAM-binding methyltransferase superfamily. C5-methyltransferase family.</text>
</comment>
<keyword evidence="3 7" id="KW-0808">Transferase</keyword>
<evidence type="ECO:0000256" key="1">
    <source>
        <dbReference type="ARBA" id="ARBA00011975"/>
    </source>
</evidence>
<organism evidence="9 10">
    <name type="scientific">Zoogloea oryzae</name>
    <dbReference type="NCBI Taxonomy" id="310767"/>
    <lineage>
        <taxon>Bacteria</taxon>
        <taxon>Pseudomonadati</taxon>
        <taxon>Pseudomonadota</taxon>
        <taxon>Betaproteobacteria</taxon>
        <taxon>Rhodocyclales</taxon>
        <taxon>Zoogloeaceae</taxon>
        <taxon>Zoogloea</taxon>
    </lineage>
</organism>
<comment type="catalytic activity">
    <reaction evidence="6">
        <text>a 2'-deoxycytidine in DNA + S-adenosyl-L-methionine = a 5-methyl-2'-deoxycytidine in DNA + S-adenosyl-L-homocysteine + H(+)</text>
        <dbReference type="Rhea" id="RHEA:13681"/>
        <dbReference type="Rhea" id="RHEA-COMP:11369"/>
        <dbReference type="Rhea" id="RHEA-COMP:11370"/>
        <dbReference type="ChEBI" id="CHEBI:15378"/>
        <dbReference type="ChEBI" id="CHEBI:57856"/>
        <dbReference type="ChEBI" id="CHEBI:59789"/>
        <dbReference type="ChEBI" id="CHEBI:85452"/>
        <dbReference type="ChEBI" id="CHEBI:85454"/>
        <dbReference type="EC" id="2.1.1.37"/>
    </reaction>
</comment>
<keyword evidence="5" id="KW-0680">Restriction system</keyword>
<dbReference type="PANTHER" id="PTHR10629">
    <property type="entry name" value="CYTOSINE-SPECIFIC METHYLTRANSFERASE"/>
    <property type="match status" value="1"/>
</dbReference>
<feature type="compositionally biased region" description="Basic and acidic residues" evidence="8">
    <location>
        <begin position="194"/>
        <end position="207"/>
    </location>
</feature>
<dbReference type="EC" id="2.1.1.37" evidence="1"/>
<dbReference type="SUPFAM" id="SSF53335">
    <property type="entry name" value="S-adenosyl-L-methionine-dependent methyltransferases"/>
    <property type="match status" value="1"/>
</dbReference>
<dbReference type="Gene3D" id="3.40.50.150">
    <property type="entry name" value="Vaccinia Virus protein VP39"/>
    <property type="match status" value="1"/>
</dbReference>
<keyword evidence="4 7" id="KW-0949">S-adenosyl-L-methionine</keyword>
<evidence type="ECO:0000256" key="7">
    <source>
        <dbReference type="PROSITE-ProRule" id="PRU01016"/>
    </source>
</evidence>
<dbReference type="PANTHER" id="PTHR10629:SF50">
    <property type="entry name" value="DNA (CYTOSINE-5)-METHYLTRANSFERASE CMT3"/>
    <property type="match status" value="1"/>
</dbReference>
<dbReference type="InterPro" id="IPR029063">
    <property type="entry name" value="SAM-dependent_MTases_sf"/>
</dbReference>
<evidence type="ECO:0000256" key="2">
    <source>
        <dbReference type="ARBA" id="ARBA00022603"/>
    </source>
</evidence>
<evidence type="ECO:0000256" key="4">
    <source>
        <dbReference type="ARBA" id="ARBA00022691"/>
    </source>
</evidence>
<dbReference type="InterPro" id="IPR018117">
    <property type="entry name" value="C5_DNA_meth_AS"/>
</dbReference>
<evidence type="ECO:0000313" key="10">
    <source>
        <dbReference type="Proteomes" id="UP001157167"/>
    </source>
</evidence>
<dbReference type="PROSITE" id="PS00094">
    <property type="entry name" value="C5_MTASE_1"/>
    <property type="match status" value="1"/>
</dbReference>
<reference evidence="10" key="1">
    <citation type="journal article" date="2019" name="Int. J. Syst. Evol. Microbiol.">
        <title>The Global Catalogue of Microorganisms (GCM) 10K type strain sequencing project: providing services to taxonomists for standard genome sequencing and annotation.</title>
        <authorList>
            <consortium name="The Broad Institute Genomics Platform"/>
            <consortium name="The Broad Institute Genome Sequencing Center for Infectious Disease"/>
            <person name="Wu L."/>
            <person name="Ma J."/>
        </authorList>
    </citation>
    <scope>NUCLEOTIDE SEQUENCE [LARGE SCALE GENOMIC DNA]</scope>
    <source>
        <strain evidence="10">NBRC 102407</strain>
    </source>
</reference>
<dbReference type="EMBL" id="BSPX01000029">
    <property type="protein sequence ID" value="GLT22658.1"/>
    <property type="molecule type" value="Genomic_DNA"/>
</dbReference>
<dbReference type="Proteomes" id="UP001157167">
    <property type="component" value="Unassembled WGS sequence"/>
</dbReference>
<proteinExistence type="inferred from homology"/>
<keyword evidence="2 7" id="KW-0489">Methyltransferase</keyword>
<sequence>MRTMHLFAGAGGGLLADLVLGHQPICAVEWDTHACQVLQARSDEGWFPGLHVHEGDVRQFDFHPWAGTVDQLCAGFPCQDISAAGRGAGIEGERSGLVSEVFRAIDEIRPPLLWLENSPNIRTKGRDVVIAALVARGYAWKDGKLGAADVGAGHLRDRWWCLAANADGLRKLREEGKRSDHWGWLGHGAGEASTNHHGERGSGDPSKRKPAWKNAGRGEADDFAWNQIGATADDLCHRLQVAVQRGGLSPADAAAIEAAARHTGAYDWSPPDAGLCGVVDGVANRMDRIKCAGNGQVPLQAAAAWLILSR</sequence>
<keyword evidence="10" id="KW-1185">Reference proteome</keyword>
<protein>
    <recommendedName>
        <fullName evidence="1">DNA (cytosine-5-)-methyltransferase</fullName>
        <ecNumber evidence="1">2.1.1.37</ecNumber>
    </recommendedName>
</protein>
<evidence type="ECO:0000313" key="9">
    <source>
        <dbReference type="EMBL" id="GLT22658.1"/>
    </source>
</evidence>
<dbReference type="PROSITE" id="PS51679">
    <property type="entry name" value="SAM_MT_C5"/>
    <property type="match status" value="1"/>
</dbReference>
<gene>
    <name evidence="9" type="ORF">GCM10007933_21180</name>
</gene>
<name>A0ABQ6FAP6_9RHOO</name>
<evidence type="ECO:0000256" key="8">
    <source>
        <dbReference type="SAM" id="MobiDB-lite"/>
    </source>
</evidence>
<feature type="active site" evidence="7">
    <location>
        <position position="78"/>
    </location>
</feature>
<dbReference type="InterPro" id="IPR001525">
    <property type="entry name" value="C5_MeTfrase"/>
</dbReference>
<evidence type="ECO:0000256" key="3">
    <source>
        <dbReference type="ARBA" id="ARBA00022679"/>
    </source>
</evidence>
<feature type="region of interest" description="Disordered" evidence="8">
    <location>
        <begin position="184"/>
        <end position="216"/>
    </location>
</feature>
<evidence type="ECO:0000256" key="5">
    <source>
        <dbReference type="ARBA" id="ARBA00022747"/>
    </source>
</evidence>
<comment type="caution">
    <text evidence="9">The sequence shown here is derived from an EMBL/GenBank/DDBJ whole genome shotgun (WGS) entry which is preliminary data.</text>
</comment>
<accession>A0ABQ6FAP6</accession>